<dbReference type="EMBL" id="JAGIOP010000002">
    <property type="protein sequence ID" value="MBP2454506.1"/>
    <property type="molecule type" value="Genomic_DNA"/>
</dbReference>
<name>A0ABS4ZYD0_9MYCO</name>
<dbReference type="Proteomes" id="UP000694460">
    <property type="component" value="Unassembled WGS sequence"/>
</dbReference>
<dbReference type="RefSeq" id="WP_209919941.1">
    <property type="nucleotide sequence ID" value="NZ_JAGIOP010000002.1"/>
</dbReference>
<reference evidence="1 2" key="1">
    <citation type="submission" date="2021-03" db="EMBL/GenBank/DDBJ databases">
        <title>Sequencing the genomes of 1000 actinobacteria strains.</title>
        <authorList>
            <person name="Klenk H.-P."/>
        </authorList>
    </citation>
    <scope>NUCLEOTIDE SEQUENCE [LARGE SCALE GENOMIC DNA]</scope>
    <source>
        <strain evidence="1 2">DSM 46713</strain>
    </source>
</reference>
<evidence type="ECO:0000313" key="2">
    <source>
        <dbReference type="Proteomes" id="UP000694460"/>
    </source>
</evidence>
<evidence type="ECO:0000313" key="1">
    <source>
        <dbReference type="EMBL" id="MBP2454506.1"/>
    </source>
</evidence>
<accession>A0ABS4ZYD0</accession>
<protein>
    <submittedName>
        <fullName evidence="1">Uncharacterized protein</fullName>
    </submittedName>
</protein>
<gene>
    <name evidence="1" type="ORF">JOF57_004419</name>
</gene>
<organism evidence="1 2">
    <name type="scientific">Mycolicibacterium lutetiense</name>
    <dbReference type="NCBI Taxonomy" id="1641992"/>
    <lineage>
        <taxon>Bacteria</taxon>
        <taxon>Bacillati</taxon>
        <taxon>Actinomycetota</taxon>
        <taxon>Actinomycetes</taxon>
        <taxon>Mycobacteriales</taxon>
        <taxon>Mycobacteriaceae</taxon>
        <taxon>Mycolicibacterium</taxon>
    </lineage>
</organism>
<comment type="caution">
    <text evidence="1">The sequence shown here is derived from an EMBL/GenBank/DDBJ whole genome shotgun (WGS) entry which is preliminary data.</text>
</comment>
<sequence>MAVPIPAKGMRMVAPNIGPAMSSFFVTPEIDLIPILNPSPGRHVWHIKNKLRMHLAPGQRKIYGSVENAFIAEENSFRISPSG</sequence>
<proteinExistence type="predicted"/>
<keyword evidence="2" id="KW-1185">Reference proteome</keyword>